<comment type="caution">
    <text evidence="2">The sequence shown here is derived from an EMBL/GenBank/DDBJ whole genome shotgun (WGS) entry which is preliminary data.</text>
</comment>
<evidence type="ECO:0000313" key="2">
    <source>
        <dbReference type="EMBL" id="MFC5661625.1"/>
    </source>
</evidence>
<reference evidence="3" key="1">
    <citation type="journal article" date="2019" name="Int. J. Syst. Evol. Microbiol.">
        <title>The Global Catalogue of Microorganisms (GCM) 10K type strain sequencing project: providing services to taxonomists for standard genome sequencing and annotation.</title>
        <authorList>
            <consortium name="The Broad Institute Genomics Platform"/>
            <consortium name="The Broad Institute Genome Sequencing Center for Infectious Disease"/>
            <person name="Wu L."/>
            <person name="Ma J."/>
        </authorList>
    </citation>
    <scope>NUCLEOTIDE SEQUENCE [LARGE SCALE GENOMIC DNA]</scope>
    <source>
        <strain evidence="3">CGMCC 4.1437</strain>
    </source>
</reference>
<name>A0ABW0WVE6_9ACTN</name>
<evidence type="ECO:0000313" key="3">
    <source>
        <dbReference type="Proteomes" id="UP001595975"/>
    </source>
</evidence>
<dbReference type="RefSeq" id="WP_380223186.1">
    <property type="nucleotide sequence ID" value="NZ_JBHSOF010000001.1"/>
</dbReference>
<protein>
    <submittedName>
        <fullName evidence="2">Uncharacterized protein</fullName>
    </submittedName>
</protein>
<proteinExistence type="predicted"/>
<keyword evidence="3" id="KW-1185">Reference proteome</keyword>
<dbReference type="Proteomes" id="UP001595975">
    <property type="component" value="Unassembled WGS sequence"/>
</dbReference>
<dbReference type="EMBL" id="JBHSOF010000001">
    <property type="protein sequence ID" value="MFC5661625.1"/>
    <property type="molecule type" value="Genomic_DNA"/>
</dbReference>
<sequence>MAGRSEFSIPAPSPRPPAANPATGEPDGLNEALDASPEADPLRAVVKPAGTRWDVADDDEMRRRLPRLAGILRPW</sequence>
<feature type="region of interest" description="Disordered" evidence="1">
    <location>
        <begin position="1"/>
        <end position="41"/>
    </location>
</feature>
<accession>A0ABW0WVE6</accession>
<evidence type="ECO:0000256" key="1">
    <source>
        <dbReference type="SAM" id="MobiDB-lite"/>
    </source>
</evidence>
<gene>
    <name evidence="2" type="ORF">ACFP3U_01365</name>
</gene>
<organism evidence="2 3">
    <name type="scientific">Kitasatospora misakiensis</name>
    <dbReference type="NCBI Taxonomy" id="67330"/>
    <lineage>
        <taxon>Bacteria</taxon>
        <taxon>Bacillati</taxon>
        <taxon>Actinomycetota</taxon>
        <taxon>Actinomycetes</taxon>
        <taxon>Kitasatosporales</taxon>
        <taxon>Streptomycetaceae</taxon>
        <taxon>Kitasatospora</taxon>
    </lineage>
</organism>